<evidence type="ECO:0000256" key="6">
    <source>
        <dbReference type="ARBA" id="ARBA00022857"/>
    </source>
</evidence>
<dbReference type="SUPFAM" id="SSF51735">
    <property type="entry name" value="NAD(P)-binding Rossmann-fold domains"/>
    <property type="match status" value="1"/>
</dbReference>
<comment type="function">
    <text evidence="10">Catalyzes the NADPH-dependent reduction of ketopantoate into pantoic acid.</text>
</comment>
<accession>A0ABS0GCW3</accession>
<feature type="domain" description="Ketopantoate reductase N-terminal" evidence="11">
    <location>
        <begin position="6"/>
        <end position="150"/>
    </location>
</feature>
<sequence>MEINNVALIGLGAMGAFFAPRLNQMLGNEHFCVIASGERKTRLETQGVTINQAKETFRIVSPQNGQPMDLIIIAVKEMALEQAMQDIEAFVGEHTQILCVMNGIDSEERLIAKYGAQRVLYSYMRISIVMTNGVANFNPQGGWVHFGEAKNTVTSERVAAIQALLNRADIPYRTDDDMIKGLWFKFMCNVSENLTCALLGVPFGAFHVSEHANAIRRQAMYEVKAIANAKGVELTQDDIDRQEQTVSKIPFPNKPSTLQDLEQNKRTEIDMFAGKVLELGEMLNITTPLCFMFYHGIKVLEEKNGNKFAS</sequence>
<keyword evidence="14" id="KW-1185">Reference proteome</keyword>
<dbReference type="InterPro" id="IPR008927">
    <property type="entry name" value="6-PGluconate_DH-like_C_sf"/>
</dbReference>
<dbReference type="InterPro" id="IPR036291">
    <property type="entry name" value="NAD(P)-bd_dom_sf"/>
</dbReference>
<dbReference type="InterPro" id="IPR013332">
    <property type="entry name" value="KPR_N"/>
</dbReference>
<dbReference type="InterPro" id="IPR013328">
    <property type="entry name" value="6PGD_dom2"/>
</dbReference>
<dbReference type="PANTHER" id="PTHR21708:SF26">
    <property type="entry name" value="2-DEHYDROPANTOATE 2-REDUCTASE"/>
    <property type="match status" value="1"/>
</dbReference>
<evidence type="ECO:0000256" key="4">
    <source>
        <dbReference type="ARBA" id="ARBA00019465"/>
    </source>
</evidence>
<evidence type="ECO:0000313" key="13">
    <source>
        <dbReference type="EMBL" id="MBF9000244.1"/>
    </source>
</evidence>
<gene>
    <name evidence="13" type="ORF">I1A42_06695</name>
</gene>
<evidence type="ECO:0000256" key="10">
    <source>
        <dbReference type="RuleBase" id="RU362068"/>
    </source>
</evidence>
<evidence type="ECO:0000256" key="7">
    <source>
        <dbReference type="ARBA" id="ARBA00023002"/>
    </source>
</evidence>
<dbReference type="EMBL" id="JADPMR010000001">
    <property type="protein sequence ID" value="MBF9000244.1"/>
    <property type="molecule type" value="Genomic_DNA"/>
</dbReference>
<comment type="catalytic activity">
    <reaction evidence="9 10">
        <text>(R)-pantoate + NADP(+) = 2-dehydropantoate + NADPH + H(+)</text>
        <dbReference type="Rhea" id="RHEA:16233"/>
        <dbReference type="ChEBI" id="CHEBI:11561"/>
        <dbReference type="ChEBI" id="CHEBI:15378"/>
        <dbReference type="ChEBI" id="CHEBI:15980"/>
        <dbReference type="ChEBI" id="CHEBI:57783"/>
        <dbReference type="ChEBI" id="CHEBI:58349"/>
        <dbReference type="EC" id="1.1.1.169"/>
    </reaction>
</comment>
<dbReference type="InterPro" id="IPR051402">
    <property type="entry name" value="KPR-Related"/>
</dbReference>
<dbReference type="Gene3D" id="3.40.50.720">
    <property type="entry name" value="NAD(P)-binding Rossmann-like Domain"/>
    <property type="match status" value="1"/>
</dbReference>
<evidence type="ECO:0000256" key="1">
    <source>
        <dbReference type="ARBA" id="ARBA00004994"/>
    </source>
</evidence>
<name>A0ABS0GCW3_9VIBR</name>
<proteinExistence type="inferred from homology"/>
<dbReference type="Pfam" id="PF08546">
    <property type="entry name" value="ApbA_C"/>
    <property type="match status" value="1"/>
</dbReference>
<evidence type="ECO:0000256" key="8">
    <source>
        <dbReference type="ARBA" id="ARBA00032024"/>
    </source>
</evidence>
<dbReference type="PANTHER" id="PTHR21708">
    <property type="entry name" value="PROBABLE 2-DEHYDROPANTOATE 2-REDUCTASE"/>
    <property type="match status" value="1"/>
</dbReference>
<dbReference type="Pfam" id="PF02558">
    <property type="entry name" value="ApbA"/>
    <property type="match status" value="1"/>
</dbReference>
<evidence type="ECO:0000256" key="3">
    <source>
        <dbReference type="ARBA" id="ARBA00013014"/>
    </source>
</evidence>
<dbReference type="InterPro" id="IPR003710">
    <property type="entry name" value="ApbA"/>
</dbReference>
<protein>
    <recommendedName>
        <fullName evidence="4 10">2-dehydropantoate 2-reductase</fullName>
        <ecNumber evidence="3 10">1.1.1.169</ecNumber>
    </recommendedName>
    <alternativeName>
        <fullName evidence="8 10">Ketopantoate reductase</fullName>
    </alternativeName>
</protein>
<comment type="caution">
    <text evidence="13">The sequence shown here is derived from an EMBL/GenBank/DDBJ whole genome shotgun (WGS) entry which is preliminary data.</text>
</comment>
<dbReference type="NCBIfam" id="TIGR00745">
    <property type="entry name" value="apbA_panE"/>
    <property type="match status" value="1"/>
</dbReference>
<evidence type="ECO:0000256" key="5">
    <source>
        <dbReference type="ARBA" id="ARBA00022655"/>
    </source>
</evidence>
<dbReference type="RefSeq" id="WP_196122990.1">
    <property type="nucleotide sequence ID" value="NZ_JADPMR010000001.1"/>
</dbReference>
<dbReference type="Proteomes" id="UP000597206">
    <property type="component" value="Unassembled WGS sequence"/>
</dbReference>
<evidence type="ECO:0000256" key="9">
    <source>
        <dbReference type="ARBA" id="ARBA00048793"/>
    </source>
</evidence>
<feature type="domain" description="Ketopantoate reductase C-terminal" evidence="12">
    <location>
        <begin position="178"/>
        <end position="300"/>
    </location>
</feature>
<comment type="pathway">
    <text evidence="1 10">Cofactor biosynthesis; (R)-pantothenate biosynthesis; (R)-pantoate from 3-methyl-2-oxobutanoate: step 2/2.</text>
</comment>
<evidence type="ECO:0000259" key="12">
    <source>
        <dbReference type="Pfam" id="PF08546"/>
    </source>
</evidence>
<dbReference type="InterPro" id="IPR013752">
    <property type="entry name" value="KPA_reductase"/>
</dbReference>
<dbReference type="EC" id="1.1.1.169" evidence="3 10"/>
<comment type="similarity">
    <text evidence="2 10">Belongs to the ketopantoate reductase family.</text>
</comment>
<evidence type="ECO:0000313" key="14">
    <source>
        <dbReference type="Proteomes" id="UP000597206"/>
    </source>
</evidence>
<organism evidence="13 14">
    <name type="scientific">Vibrio nitrifigilis</name>
    <dbReference type="NCBI Taxonomy" id="2789781"/>
    <lineage>
        <taxon>Bacteria</taxon>
        <taxon>Pseudomonadati</taxon>
        <taxon>Pseudomonadota</taxon>
        <taxon>Gammaproteobacteria</taxon>
        <taxon>Vibrionales</taxon>
        <taxon>Vibrionaceae</taxon>
        <taxon>Vibrio</taxon>
    </lineage>
</organism>
<evidence type="ECO:0000259" key="11">
    <source>
        <dbReference type="Pfam" id="PF02558"/>
    </source>
</evidence>
<dbReference type="SUPFAM" id="SSF48179">
    <property type="entry name" value="6-phosphogluconate dehydrogenase C-terminal domain-like"/>
    <property type="match status" value="1"/>
</dbReference>
<keyword evidence="6 10" id="KW-0521">NADP</keyword>
<evidence type="ECO:0000256" key="2">
    <source>
        <dbReference type="ARBA" id="ARBA00007870"/>
    </source>
</evidence>
<reference evidence="13 14" key="1">
    <citation type="submission" date="2020-11" db="EMBL/GenBank/DDBJ databases">
        <title>Vibrio nitrifigilis sp. nov., a marine nitrogen-fixing bacterium isolated from the lagoon sediment of an islet inside an atoll.</title>
        <authorList>
            <person name="Wang L.-T."/>
            <person name="Shieh W.Y."/>
        </authorList>
    </citation>
    <scope>NUCLEOTIDE SEQUENCE [LARGE SCALE GENOMIC DNA]</scope>
    <source>
        <strain evidence="13 14">NFV-1</strain>
    </source>
</reference>
<keyword evidence="7 10" id="KW-0560">Oxidoreductase</keyword>
<keyword evidence="5 10" id="KW-0566">Pantothenate biosynthesis</keyword>
<dbReference type="GO" id="GO:0008677">
    <property type="term" value="F:2-dehydropantoate 2-reductase activity"/>
    <property type="evidence" value="ECO:0007669"/>
    <property type="project" value="UniProtKB-EC"/>
</dbReference>
<dbReference type="Gene3D" id="1.10.1040.10">
    <property type="entry name" value="N-(1-d-carboxylethyl)-l-norvaline Dehydrogenase, domain 2"/>
    <property type="match status" value="1"/>
</dbReference>